<sequence>MVLNATMASNPLNELKRRLDDDTTPLPKRLRLAKNVIHSDHFPAAPKERIVAEWLESITERNGLASKDIRHVISWLQFADELTNDLKCRLIKVVSHYLHSNPLNNEDIHFIINFLENDKISLSLQNQIDDYLFIIITLLQNLRNEVGKNILIQKLFTNLCKYYKECKKKLKFIVKFLDGENLETIFSYLDSDYRNAVLNVCQNILFPITKKTFFVNFLQHIIKNDNIDNFIADKSENVQSVIKILSAFFMFPKGRTGKDQKFLIDFVDTFVTCYRNEGQILFAFYIMAISSLNIRQNYLNPEMIIPSITFKENDDKIKRNIFFKMLITLLENEVDISIKLTYTIGEKNKVEMKKNFMSFLQATMLGCLKLEHKTDKISLQIIKAAIKLDPSLIEQKLDVILPPIMTAKKSSNAKEAYIEMFNCLIETLYKLSRGTVFIEKILPNIKLKLEALNVEQFELRQKLKDATDDVEKIKNKIITGEDILPQECVEMYGKLTSELMFRQNSGLLTSLQKDLEENCLMMLEEGFVSPSIIILTEVLSAILSSFFKYSKMADHTVPQQIAEEFWSSFQTFGKECLKKFGECILKLNYNSPLLLSFLKLCLSYSQLKLLNLKYGNIKMEETTDTTDMTDCSIVLPCLNGNQWMTLAQMIQEDESVIWDNLLLVKLMYSQVLKLKNSEIENETDITKAHVIKHLSEYSEVITSDSYITRELFTNLDITQAKQIAKSLVKLFLNGNNCDIFKNVAISNNRILLNGIILETCKCIMKCFDNSNTFTKAMNKSSFDIESFLQNLNVKEYFNELKIIENEEETIIKHVDSLKELPIYNLEENFRLTAIFVLLAIKKCCQTKKLRRSIDNILLSSYELSPKYPDLYKIFPVDFVFSFQDSTILNLLKLSLKTSNNMLIIKFILELTVKKVKTNSEILKELVEILLSKQYSNDSTQTIEYFSNTVFQIQCIILPIIAKEKRAITSSAFRTILANLQEKLHQAMLESFMHIDFTKIDNFNETGNIDDSLVTSDRGVATLNAIGAYSLTLLKYCEMTDVEELKKLDCLWSGLEFFVQNAIKAIENPNSKYQHIESSIQLLNIALRYIKKLESHKIFERKDDLFKLIWQSIKSRLLIIFDNSSKKRINTFLLEIIAVNIKFLAELSSVDCFVTQFLGDISNLANLKKPTLILKDEAMTNLQLTSHQTSKYLLQHCLKANLIGNKCVGVTKQIYQICKNLKHWIQIYFESDVHIDKQDRRNNIEMNHDSEVNLTDVKIDDAICNLLRIDLDMLSEVILAAKKTTLDYKFIDMIFELQHLIQYILGRNTLHTRCQITWQSFFILHEGSVTVLNNLLLSREELLEDRWPCFMQCYKVLIQCFCERVKSLEQSDRSLEQKLAETAHSIEKLTQSICKRKAHVSRIAAYAVADICIWIEKNGPPKLVRQHLENSIALLIQASDSTYAMAFLRRSLAGSVGQMTMSNMYSMYKRYHKYASGVTVSDACKTTYEEIKKDKKHRYVVFFIRDEKQIDVETIGERNAEYDQFLEDLQKGGTGECRYGLFDFEYTHQCQGTSEASKKQKLFLMSWCPDTAKVKKKMLYSSSFDALKKSLVGVQKCIQATDLSEASQEAVEEKLRATDRQ</sequence>
<dbReference type="Proteomes" id="UP000053268">
    <property type="component" value="Unassembled WGS sequence"/>
</dbReference>
<evidence type="ECO:0000256" key="1">
    <source>
        <dbReference type="ARBA" id="ARBA00006844"/>
    </source>
</evidence>
<dbReference type="STRING" id="66420.A0A0N1IC34"/>
<keyword evidence="2" id="KW-0009">Actin-binding</keyword>
<dbReference type="InterPro" id="IPR018849">
    <property type="entry name" value="Urb2/Npa2_C"/>
</dbReference>
<dbReference type="GO" id="GO:0030042">
    <property type="term" value="P:actin filament depolymerization"/>
    <property type="evidence" value="ECO:0007669"/>
    <property type="project" value="InterPro"/>
</dbReference>
<evidence type="ECO:0000313" key="6">
    <source>
        <dbReference type="Proteomes" id="UP000053268"/>
    </source>
</evidence>
<evidence type="ECO:0000259" key="4">
    <source>
        <dbReference type="PROSITE" id="PS51263"/>
    </source>
</evidence>
<dbReference type="CDD" id="cd11286">
    <property type="entry name" value="ADF_cofilin_like"/>
    <property type="match status" value="1"/>
</dbReference>
<organism evidence="5 6">
    <name type="scientific">Papilio xuthus</name>
    <name type="common">Asian swallowtail butterfly</name>
    <dbReference type="NCBI Taxonomy" id="66420"/>
    <lineage>
        <taxon>Eukaryota</taxon>
        <taxon>Metazoa</taxon>
        <taxon>Ecdysozoa</taxon>
        <taxon>Arthropoda</taxon>
        <taxon>Hexapoda</taxon>
        <taxon>Insecta</taxon>
        <taxon>Pterygota</taxon>
        <taxon>Neoptera</taxon>
        <taxon>Endopterygota</taxon>
        <taxon>Lepidoptera</taxon>
        <taxon>Glossata</taxon>
        <taxon>Ditrysia</taxon>
        <taxon>Papilionoidea</taxon>
        <taxon>Papilionidae</taxon>
        <taxon>Papilioninae</taxon>
        <taxon>Papilio</taxon>
    </lineage>
</organism>
<reference evidence="5 6" key="1">
    <citation type="journal article" date="2015" name="Nat. Commun.">
        <title>Outbred genome sequencing and CRISPR/Cas9 gene editing in butterflies.</title>
        <authorList>
            <person name="Li X."/>
            <person name="Fan D."/>
            <person name="Zhang W."/>
            <person name="Liu G."/>
            <person name="Zhang L."/>
            <person name="Zhao L."/>
            <person name="Fang X."/>
            <person name="Chen L."/>
            <person name="Dong Y."/>
            <person name="Chen Y."/>
            <person name="Ding Y."/>
            <person name="Zhao R."/>
            <person name="Feng M."/>
            <person name="Zhu Y."/>
            <person name="Feng Y."/>
            <person name="Jiang X."/>
            <person name="Zhu D."/>
            <person name="Xiang H."/>
            <person name="Feng X."/>
            <person name="Li S."/>
            <person name="Wang J."/>
            <person name="Zhang G."/>
            <person name="Kronforst M.R."/>
            <person name="Wang W."/>
        </authorList>
    </citation>
    <scope>NUCLEOTIDE SEQUENCE [LARGE SCALE GENOMIC DNA]</scope>
    <source>
        <strain evidence="5">Ya'a_city_454_Px</strain>
        <tissue evidence="5">Whole body</tissue>
    </source>
</reference>
<dbReference type="Pfam" id="PF00241">
    <property type="entry name" value="Cofilin_ADF"/>
    <property type="match status" value="1"/>
</dbReference>
<dbReference type="PANTHER" id="PTHR11913">
    <property type="entry name" value="COFILIN-RELATED"/>
    <property type="match status" value="1"/>
</dbReference>
<gene>
    <name evidence="5" type="ORF">RR46_01040</name>
</gene>
<feature type="coiled-coil region" evidence="3">
    <location>
        <begin position="449"/>
        <end position="476"/>
    </location>
</feature>
<dbReference type="Gene3D" id="3.40.20.10">
    <property type="entry name" value="Severin"/>
    <property type="match status" value="1"/>
</dbReference>
<dbReference type="SUPFAM" id="SSF55753">
    <property type="entry name" value="Actin depolymerizing proteins"/>
    <property type="match status" value="1"/>
</dbReference>
<keyword evidence="6" id="KW-1185">Reference proteome</keyword>
<accession>A0A0N1IC34</accession>
<dbReference type="EMBL" id="KQ458995">
    <property type="protein sequence ID" value="KPJ04405.1"/>
    <property type="molecule type" value="Genomic_DNA"/>
</dbReference>
<dbReference type="FunFam" id="3.40.20.10:FF:000044">
    <property type="entry name" value="Cofilin/actin-depolymerizing factor homolog"/>
    <property type="match status" value="1"/>
</dbReference>
<dbReference type="GO" id="GO:0015629">
    <property type="term" value="C:actin cytoskeleton"/>
    <property type="evidence" value="ECO:0007669"/>
    <property type="project" value="InterPro"/>
</dbReference>
<dbReference type="InterPro" id="IPR017904">
    <property type="entry name" value="ADF/Cofilin"/>
</dbReference>
<dbReference type="PROSITE" id="PS51263">
    <property type="entry name" value="ADF_H"/>
    <property type="match status" value="1"/>
</dbReference>
<protein>
    <submittedName>
        <fullName evidence="5">Cofilin/actin-depolymerizing factor-like</fullName>
    </submittedName>
</protein>
<dbReference type="InterPro" id="IPR029006">
    <property type="entry name" value="ADF-H/Gelsolin-like_dom_sf"/>
</dbReference>
<proteinExistence type="inferred from homology"/>
<dbReference type="GO" id="GO:0003779">
    <property type="term" value="F:actin binding"/>
    <property type="evidence" value="ECO:0007669"/>
    <property type="project" value="UniProtKB-KW"/>
</dbReference>
<dbReference type="InterPro" id="IPR002108">
    <property type="entry name" value="ADF-H"/>
</dbReference>
<evidence type="ECO:0000256" key="2">
    <source>
        <dbReference type="ARBA" id="ARBA00023203"/>
    </source>
</evidence>
<dbReference type="SMART" id="SM00102">
    <property type="entry name" value="ADF"/>
    <property type="match status" value="1"/>
</dbReference>
<evidence type="ECO:0000313" key="5">
    <source>
        <dbReference type="EMBL" id="KPJ04405.1"/>
    </source>
</evidence>
<feature type="domain" description="ADF-H" evidence="4">
    <location>
        <begin position="1476"/>
        <end position="1615"/>
    </location>
</feature>
<keyword evidence="3" id="KW-0175">Coiled coil</keyword>
<dbReference type="Pfam" id="PF10441">
    <property type="entry name" value="Urb2"/>
    <property type="match status" value="1"/>
</dbReference>
<evidence type="ECO:0000256" key="3">
    <source>
        <dbReference type="SAM" id="Coils"/>
    </source>
</evidence>
<name>A0A0N1IC34_PAPXU</name>
<comment type="similarity">
    <text evidence="1">Belongs to the actin-binding proteins ADF family.</text>
</comment>